<feature type="chain" id="PRO_5003343893" evidence="1">
    <location>
        <begin position="20"/>
        <end position="129"/>
    </location>
</feature>
<proteinExistence type="evidence at transcript level"/>
<keyword evidence="1" id="KW-0732">Signal</keyword>
<organism evidence="2">
    <name type="scientific">Hyaloperonospora arabidopsidis</name>
    <name type="common">Peronospora arabidopsidis</name>
    <dbReference type="NCBI Taxonomy" id="272952"/>
    <lineage>
        <taxon>Eukaryota</taxon>
        <taxon>Sar</taxon>
        <taxon>Stramenopiles</taxon>
        <taxon>Oomycota</taxon>
        <taxon>Peronosporomycetes</taxon>
        <taxon>Peronosporales</taxon>
        <taxon>Peronosporaceae</taxon>
        <taxon>Hyaloperonospora</taxon>
    </lineage>
</organism>
<dbReference type="VEuPathDB" id="FungiDB:HpaG811679"/>
<name>F6MEZ1_HYAAB</name>
<evidence type="ECO:0000313" key="2">
    <source>
        <dbReference type="EMBL" id="AEF57433.1"/>
    </source>
</evidence>
<sequence>MRLHILLFTLSSSTSLALTGSTTMDPFHPSVDTLLAADRHIGERVTRQRHLREEVGPETLKVEQVTAMIAKHESDLMALADSLGMHPLNFLVALKKRNPKKKVILLADQYRERWKIKNGDTTPSRPHRF</sequence>
<dbReference type="EMBL" id="JF800118">
    <property type="protein sequence ID" value="AEF57433.1"/>
    <property type="molecule type" value="mRNA"/>
</dbReference>
<evidence type="ECO:0000256" key="1">
    <source>
        <dbReference type="SAM" id="SignalP"/>
    </source>
</evidence>
<dbReference type="PHI-base" id="PHI:4737"/>
<reference evidence="2" key="1">
    <citation type="journal article" date="2011" name="PLoS ONE">
        <title>Identification of Hyaloperonospora arabidopsidis Transcript Sequences Expressed during Infection Reveals Isolate-Specific Effectors.</title>
        <authorList>
            <person name="Cabral A."/>
            <person name="Stassen J.H."/>
            <person name="Seidl M.F."/>
            <person name="Bautor J."/>
            <person name="Parker J.E."/>
            <person name="Van den Ackerveken G."/>
        </authorList>
    </citation>
    <scope>NUCLEOTIDE SEQUENCE</scope>
    <source>
        <strain evidence="2">Waco9</strain>
    </source>
</reference>
<dbReference type="AlphaFoldDB" id="F6MEZ1"/>
<feature type="signal peptide" evidence="1">
    <location>
        <begin position="1"/>
        <end position="19"/>
    </location>
</feature>
<accession>F6MEZ1</accession>
<protein>
    <submittedName>
        <fullName evidence="2">RXLR effector</fullName>
    </submittedName>
</protein>